<protein>
    <recommendedName>
        <fullName evidence="4">O-antigen ligase family protein</fullName>
    </recommendedName>
</protein>
<feature type="transmembrane region" description="Helical" evidence="1">
    <location>
        <begin position="67"/>
        <end position="84"/>
    </location>
</feature>
<evidence type="ECO:0000256" key="1">
    <source>
        <dbReference type="SAM" id="Phobius"/>
    </source>
</evidence>
<feature type="transmembrane region" description="Helical" evidence="1">
    <location>
        <begin position="194"/>
        <end position="211"/>
    </location>
</feature>
<accession>A0ABW2EJ93</accession>
<feature type="transmembrane region" description="Helical" evidence="1">
    <location>
        <begin position="90"/>
        <end position="110"/>
    </location>
</feature>
<reference evidence="3" key="1">
    <citation type="journal article" date="2019" name="Int. J. Syst. Evol. Microbiol.">
        <title>The Global Catalogue of Microorganisms (GCM) 10K type strain sequencing project: providing services to taxonomists for standard genome sequencing and annotation.</title>
        <authorList>
            <consortium name="The Broad Institute Genomics Platform"/>
            <consortium name="The Broad Institute Genome Sequencing Center for Infectious Disease"/>
            <person name="Wu L."/>
            <person name="Ma J."/>
        </authorList>
    </citation>
    <scope>NUCLEOTIDE SEQUENCE [LARGE SCALE GENOMIC DNA]</scope>
    <source>
        <strain evidence="3">CGMCC 4.1621</strain>
    </source>
</reference>
<organism evidence="2 3">
    <name type="scientific">Halobacillus seohaensis</name>
    <dbReference type="NCBI Taxonomy" id="447421"/>
    <lineage>
        <taxon>Bacteria</taxon>
        <taxon>Bacillati</taxon>
        <taxon>Bacillota</taxon>
        <taxon>Bacilli</taxon>
        <taxon>Bacillales</taxon>
        <taxon>Bacillaceae</taxon>
        <taxon>Halobacillus</taxon>
    </lineage>
</organism>
<feature type="transmembrane region" description="Helical" evidence="1">
    <location>
        <begin position="352"/>
        <end position="370"/>
    </location>
</feature>
<feature type="transmembrane region" description="Helical" evidence="1">
    <location>
        <begin position="406"/>
        <end position="425"/>
    </location>
</feature>
<feature type="transmembrane region" description="Helical" evidence="1">
    <location>
        <begin position="382"/>
        <end position="400"/>
    </location>
</feature>
<feature type="transmembrane region" description="Helical" evidence="1">
    <location>
        <begin position="162"/>
        <end position="182"/>
    </location>
</feature>
<feature type="transmembrane region" description="Helical" evidence="1">
    <location>
        <begin position="217"/>
        <end position="235"/>
    </location>
</feature>
<feature type="transmembrane region" description="Helical" evidence="1">
    <location>
        <begin position="14"/>
        <end position="32"/>
    </location>
</feature>
<dbReference type="Proteomes" id="UP001596410">
    <property type="component" value="Unassembled WGS sequence"/>
</dbReference>
<evidence type="ECO:0000313" key="2">
    <source>
        <dbReference type="EMBL" id="MFC7062335.1"/>
    </source>
</evidence>
<keyword evidence="1" id="KW-1133">Transmembrane helix</keyword>
<feature type="transmembrane region" description="Helical" evidence="1">
    <location>
        <begin position="122"/>
        <end position="142"/>
    </location>
</feature>
<name>A0ABW2EJ93_9BACI</name>
<sequence>MKVYNNYKITIQQVFMYVITLVFIFYSLSGYSGKMSNHISLALLCIWSLGCYIIRPKAFANIFNMKIVFVLSIYVIFLFCVTLTSPDVSYTFKLFLQAFVLFSPVFLFQYFKSIKNDRLFKYLLIASGCGWLFFTIRSIFFLSANPGAARLLATNATAYDNVLIGGGYSLAYGSAIIGVYLFDIYINKHVINKRLRVLILVIVILFAINIIKTESTITAISFFLGLMISIIYKGLGWTELKNIKTRFKQIFITTCLVFISLIVVYNYENIGSIINNLTSSQSSAIEIRLNEIGRSMEYGLKADYLESRFTKPFETLEVFFENPIIGVGYLVGFNELESKSLGVGNHSEWTDALAMMGITGGIPFLLIYYYGTKIERNYTKKIVSPAWIITMIIMGLFNPFQSFQSHFALFFLIGGIGYFISANSTTEKKRHYY</sequence>
<keyword evidence="3" id="KW-1185">Reference proteome</keyword>
<feature type="transmembrane region" description="Helical" evidence="1">
    <location>
        <begin position="38"/>
        <end position="55"/>
    </location>
</feature>
<keyword evidence="1" id="KW-0812">Transmembrane</keyword>
<evidence type="ECO:0000313" key="3">
    <source>
        <dbReference type="Proteomes" id="UP001596410"/>
    </source>
</evidence>
<comment type="caution">
    <text evidence="2">The sequence shown here is derived from an EMBL/GenBank/DDBJ whole genome shotgun (WGS) entry which is preliminary data.</text>
</comment>
<proteinExistence type="predicted"/>
<evidence type="ECO:0008006" key="4">
    <source>
        <dbReference type="Google" id="ProtNLM"/>
    </source>
</evidence>
<keyword evidence="1" id="KW-0472">Membrane</keyword>
<gene>
    <name evidence="2" type="ORF">ACFQIC_10740</name>
</gene>
<feature type="transmembrane region" description="Helical" evidence="1">
    <location>
        <begin position="247"/>
        <end position="267"/>
    </location>
</feature>
<dbReference type="EMBL" id="JBHSZV010000026">
    <property type="protein sequence ID" value="MFC7062335.1"/>
    <property type="molecule type" value="Genomic_DNA"/>
</dbReference>